<feature type="transmembrane region" description="Helical" evidence="7">
    <location>
        <begin position="66"/>
        <end position="97"/>
    </location>
</feature>
<keyword evidence="3 8" id="KW-0808">Transferase</keyword>
<dbReference type="CDD" id="cd06856">
    <property type="entry name" value="GT_GPT_archaea"/>
    <property type="match status" value="1"/>
</dbReference>
<evidence type="ECO:0000256" key="3">
    <source>
        <dbReference type="ARBA" id="ARBA00022679"/>
    </source>
</evidence>
<evidence type="ECO:0000313" key="8">
    <source>
        <dbReference type="EMBL" id="HIQ31950.1"/>
    </source>
</evidence>
<dbReference type="InterPro" id="IPR000715">
    <property type="entry name" value="Glycosyl_transferase_4"/>
</dbReference>
<dbReference type="PANTHER" id="PTHR22926:SF3">
    <property type="entry name" value="UNDECAPRENYL-PHOSPHATE ALPHA-N-ACETYLGLUCOSAMINYL 1-PHOSPHATE TRANSFERASE"/>
    <property type="match status" value="1"/>
</dbReference>
<evidence type="ECO:0000256" key="2">
    <source>
        <dbReference type="ARBA" id="ARBA00022475"/>
    </source>
</evidence>
<evidence type="ECO:0000256" key="1">
    <source>
        <dbReference type="ARBA" id="ARBA00004651"/>
    </source>
</evidence>
<dbReference type="GO" id="GO:0005886">
    <property type="term" value="C:plasma membrane"/>
    <property type="evidence" value="ECO:0007669"/>
    <property type="project" value="UniProtKB-SubCell"/>
</dbReference>
<keyword evidence="5 7" id="KW-1133">Transmembrane helix</keyword>
<feature type="transmembrane region" description="Helical" evidence="7">
    <location>
        <begin position="163"/>
        <end position="193"/>
    </location>
</feature>
<dbReference type="GO" id="GO:0044038">
    <property type="term" value="P:cell wall macromolecule biosynthetic process"/>
    <property type="evidence" value="ECO:0007669"/>
    <property type="project" value="TreeGrafter"/>
</dbReference>
<proteinExistence type="predicted"/>
<evidence type="ECO:0000256" key="7">
    <source>
        <dbReference type="SAM" id="Phobius"/>
    </source>
</evidence>
<organism evidence="8 9">
    <name type="scientific">Methanothermococcus okinawensis</name>
    <dbReference type="NCBI Taxonomy" id="155863"/>
    <lineage>
        <taxon>Archaea</taxon>
        <taxon>Methanobacteriati</taxon>
        <taxon>Methanobacteriota</taxon>
        <taxon>Methanomada group</taxon>
        <taxon>Methanococci</taxon>
        <taxon>Methanococcales</taxon>
        <taxon>Methanococcaceae</taxon>
        <taxon>Methanothermococcus</taxon>
    </lineage>
</organism>
<sequence>MVNYRYSFDLHKREKKRIPEMGGIVPVLITAFFSLFLDFRVALLLILTGLVGIYDDLFKLSPLRKIVILGIVGGIVGYLIFGFNVKTLLMVLGVSIFSNLTNMLAGFNGLEIGLGIISTFFLGLLLLLNGEYRGFKLTLLFIASYLGLLLLNRYPARVFPGDVGTLPIGAFLVTLAILYSIPEFLILMIPYIVDASLKFLSAGITKREDHRPTTLDEDNRLYVEGGYLSLPRLILKIHPMKEYQLVLLLWGIGVFFGILAILFKLRG</sequence>
<evidence type="ECO:0000313" key="9">
    <source>
        <dbReference type="Proteomes" id="UP000623215"/>
    </source>
</evidence>
<evidence type="ECO:0000256" key="6">
    <source>
        <dbReference type="ARBA" id="ARBA00023136"/>
    </source>
</evidence>
<keyword evidence="6 7" id="KW-0472">Membrane</keyword>
<dbReference type="PANTHER" id="PTHR22926">
    <property type="entry name" value="PHOSPHO-N-ACETYLMURAMOYL-PENTAPEPTIDE-TRANSFERASE"/>
    <property type="match status" value="1"/>
</dbReference>
<dbReference type="Proteomes" id="UP000623215">
    <property type="component" value="Unassembled WGS sequence"/>
</dbReference>
<dbReference type="AlphaFoldDB" id="A0A832ZXF7"/>
<protein>
    <submittedName>
        <fullName evidence="8">Glycosyl transferase</fullName>
    </submittedName>
</protein>
<gene>
    <name evidence="8" type="ORF">EYH55_00495</name>
</gene>
<accession>A0A832ZXF7</accession>
<evidence type="ECO:0000256" key="4">
    <source>
        <dbReference type="ARBA" id="ARBA00022692"/>
    </source>
</evidence>
<keyword evidence="2" id="KW-1003">Cell membrane</keyword>
<feature type="transmembrane region" description="Helical" evidence="7">
    <location>
        <begin position="21"/>
        <end position="54"/>
    </location>
</feature>
<name>A0A832ZXF7_9EURY</name>
<dbReference type="EMBL" id="DQVW01000006">
    <property type="protein sequence ID" value="HIQ31950.1"/>
    <property type="molecule type" value="Genomic_DNA"/>
</dbReference>
<reference evidence="8" key="1">
    <citation type="journal article" date="2020" name="ISME J.">
        <title>Gammaproteobacteria mediating utilization of methyl-, sulfur- and petroleum organic compounds in deep ocean hydrothermal plumes.</title>
        <authorList>
            <person name="Zhou Z."/>
            <person name="Liu Y."/>
            <person name="Pan J."/>
            <person name="Cron B.R."/>
            <person name="Toner B.M."/>
            <person name="Anantharaman K."/>
            <person name="Breier J.A."/>
            <person name="Dick G.J."/>
            <person name="Li M."/>
        </authorList>
    </citation>
    <scope>NUCLEOTIDE SEQUENCE</scope>
    <source>
        <strain evidence="8">SZUA-1534</strain>
    </source>
</reference>
<feature type="transmembrane region" description="Helical" evidence="7">
    <location>
        <begin position="109"/>
        <end position="128"/>
    </location>
</feature>
<dbReference type="Pfam" id="PF00953">
    <property type="entry name" value="Glycos_transf_4"/>
    <property type="match status" value="1"/>
</dbReference>
<comment type="caution">
    <text evidence="8">The sequence shown here is derived from an EMBL/GenBank/DDBJ whole genome shotgun (WGS) entry which is preliminary data.</text>
</comment>
<dbReference type="GO" id="GO:0071555">
    <property type="term" value="P:cell wall organization"/>
    <property type="evidence" value="ECO:0007669"/>
    <property type="project" value="TreeGrafter"/>
</dbReference>
<dbReference type="GO" id="GO:0016780">
    <property type="term" value="F:phosphotransferase activity, for other substituted phosphate groups"/>
    <property type="evidence" value="ECO:0007669"/>
    <property type="project" value="InterPro"/>
</dbReference>
<feature type="transmembrane region" description="Helical" evidence="7">
    <location>
        <begin position="134"/>
        <end position="151"/>
    </location>
</feature>
<keyword evidence="4 7" id="KW-0812">Transmembrane</keyword>
<comment type="subcellular location">
    <subcellularLocation>
        <location evidence="1">Cell membrane</location>
        <topology evidence="1">Multi-pass membrane protein</topology>
    </subcellularLocation>
</comment>
<feature type="transmembrane region" description="Helical" evidence="7">
    <location>
        <begin position="243"/>
        <end position="263"/>
    </location>
</feature>
<evidence type="ECO:0000256" key="5">
    <source>
        <dbReference type="ARBA" id="ARBA00022989"/>
    </source>
</evidence>